<evidence type="ECO:0000256" key="4">
    <source>
        <dbReference type="ARBA" id="ARBA00029447"/>
    </source>
</evidence>
<evidence type="ECO:0000256" key="3">
    <source>
        <dbReference type="ARBA" id="ARBA00023224"/>
    </source>
</evidence>
<dbReference type="InterPro" id="IPR004089">
    <property type="entry name" value="MCPsignal_dom"/>
</dbReference>
<evidence type="ECO:0000256" key="5">
    <source>
        <dbReference type="PROSITE-ProRule" id="PRU00284"/>
    </source>
</evidence>
<evidence type="ECO:0000259" key="8">
    <source>
        <dbReference type="PROSITE" id="PS50885"/>
    </source>
</evidence>
<organism evidence="9 10">
    <name type="scientific">Cryptosporangium japonicum</name>
    <dbReference type="NCBI Taxonomy" id="80872"/>
    <lineage>
        <taxon>Bacteria</taxon>
        <taxon>Bacillati</taxon>
        <taxon>Actinomycetota</taxon>
        <taxon>Actinomycetes</taxon>
        <taxon>Cryptosporangiales</taxon>
        <taxon>Cryptosporangiaceae</taxon>
        <taxon>Cryptosporangium</taxon>
    </lineage>
</organism>
<evidence type="ECO:0008006" key="11">
    <source>
        <dbReference type="Google" id="ProtNLM"/>
    </source>
</evidence>
<keyword evidence="1 6" id="KW-0812">Transmembrane</keyword>
<feature type="transmembrane region" description="Helical" evidence="6">
    <location>
        <begin position="28"/>
        <end position="49"/>
    </location>
</feature>
<dbReference type="PROSITE" id="PS50111">
    <property type="entry name" value="CHEMOTAXIS_TRANSDUC_2"/>
    <property type="match status" value="1"/>
</dbReference>
<dbReference type="EMBL" id="BAAAGX010000016">
    <property type="protein sequence ID" value="GAA0250905.1"/>
    <property type="molecule type" value="Genomic_DNA"/>
</dbReference>
<dbReference type="PRINTS" id="PR00260">
    <property type="entry name" value="CHEMTRNSDUCR"/>
</dbReference>
<dbReference type="SMART" id="SM00304">
    <property type="entry name" value="HAMP"/>
    <property type="match status" value="1"/>
</dbReference>
<evidence type="ECO:0000313" key="9">
    <source>
        <dbReference type="EMBL" id="GAA0250905.1"/>
    </source>
</evidence>
<sequence>MNGSAPQGGPQRRSLSGRFVDLPVRTKLGALVGASLVALATCLVVTAVSHRIAETTATRLENVNEASALVLQLDRQATELKSSALQALVRGDPATQQALLADQVGAADQLLGRLETVDLPKSLSSAVGRIKTAYGDYTTVVTRFVKGAAVDPAGARSAWGQIGIDNYLTSTVLQNERTLFARVITAEEDASAASRQNAQYVLWATAAATALLLCLLARFVVLSITRPLQRVRLALAAMAGGDLTVRAEITSRDEVGQMASALDEAQSGVRSIIASVSDSAFQVAAAAEQMSSTSSRIEASAQDASGQAQGAAEAAAQVSDNVQTVARGTEEMGLSIREIAHNATEAARVASQAVDVARTTTEQIGKLGQSSTEIATVVKVITSIAEQTNLLALNATIEAARAGEAGKGFAVVASEVKDLAQETARATEDIAQRVDAIQSDTEAAIAAIGQISEVVMQINDFQSTIAGAVEEQTATTSEMNRSVSAAAEGAGGIATNIAGLATATQITTEGITQSQTAVADLTRMAQQLQALTTHFRS</sequence>
<comment type="similarity">
    <text evidence="4">Belongs to the methyl-accepting chemotaxis (MCP) protein family.</text>
</comment>
<dbReference type="InterPro" id="IPR003660">
    <property type="entry name" value="HAMP_dom"/>
</dbReference>
<feature type="domain" description="Methyl-accepting transducer" evidence="7">
    <location>
        <begin position="279"/>
        <end position="522"/>
    </location>
</feature>
<dbReference type="RefSeq" id="WP_344650379.1">
    <property type="nucleotide sequence ID" value="NZ_BAAAGX010000016.1"/>
</dbReference>
<dbReference type="Gene3D" id="1.10.287.950">
    <property type="entry name" value="Methyl-accepting chemotaxis protein"/>
    <property type="match status" value="1"/>
</dbReference>
<keyword evidence="10" id="KW-1185">Reference proteome</keyword>
<keyword evidence="2 6" id="KW-1133">Transmembrane helix</keyword>
<dbReference type="PANTHER" id="PTHR32089">
    <property type="entry name" value="METHYL-ACCEPTING CHEMOTAXIS PROTEIN MCPB"/>
    <property type="match status" value="1"/>
</dbReference>
<gene>
    <name evidence="9" type="ORF">GCM10009539_40030</name>
</gene>
<dbReference type="SMART" id="SM00283">
    <property type="entry name" value="MA"/>
    <property type="match status" value="1"/>
</dbReference>
<evidence type="ECO:0000256" key="6">
    <source>
        <dbReference type="SAM" id="Phobius"/>
    </source>
</evidence>
<comment type="caution">
    <text evidence="9">The sequence shown here is derived from an EMBL/GenBank/DDBJ whole genome shotgun (WGS) entry which is preliminary data.</text>
</comment>
<dbReference type="CDD" id="cd06225">
    <property type="entry name" value="HAMP"/>
    <property type="match status" value="1"/>
</dbReference>
<evidence type="ECO:0000259" key="7">
    <source>
        <dbReference type="PROSITE" id="PS50111"/>
    </source>
</evidence>
<evidence type="ECO:0000256" key="2">
    <source>
        <dbReference type="ARBA" id="ARBA00022989"/>
    </source>
</evidence>
<proteinExistence type="inferred from homology"/>
<protein>
    <recommendedName>
        <fullName evidence="11">Methyl-accepting chemotaxis protein</fullName>
    </recommendedName>
</protein>
<reference evidence="9 10" key="1">
    <citation type="journal article" date="2019" name="Int. J. Syst. Evol. Microbiol.">
        <title>The Global Catalogue of Microorganisms (GCM) 10K type strain sequencing project: providing services to taxonomists for standard genome sequencing and annotation.</title>
        <authorList>
            <consortium name="The Broad Institute Genomics Platform"/>
            <consortium name="The Broad Institute Genome Sequencing Center for Infectious Disease"/>
            <person name="Wu L."/>
            <person name="Ma J."/>
        </authorList>
    </citation>
    <scope>NUCLEOTIDE SEQUENCE [LARGE SCALE GENOMIC DNA]</scope>
    <source>
        <strain evidence="9 10">JCM 10425</strain>
    </source>
</reference>
<dbReference type="PROSITE" id="PS50885">
    <property type="entry name" value="HAMP"/>
    <property type="match status" value="1"/>
</dbReference>
<evidence type="ECO:0000256" key="1">
    <source>
        <dbReference type="ARBA" id="ARBA00022692"/>
    </source>
</evidence>
<dbReference type="Pfam" id="PF00672">
    <property type="entry name" value="HAMP"/>
    <property type="match status" value="1"/>
</dbReference>
<feature type="domain" description="HAMP" evidence="8">
    <location>
        <begin position="222"/>
        <end position="274"/>
    </location>
</feature>
<dbReference type="SUPFAM" id="SSF58104">
    <property type="entry name" value="Methyl-accepting chemotaxis protein (MCP) signaling domain"/>
    <property type="match status" value="1"/>
</dbReference>
<keyword evidence="3 5" id="KW-0807">Transducer</keyword>
<keyword evidence="6" id="KW-0472">Membrane</keyword>
<accession>A0ABN0UHL8</accession>
<dbReference type="InterPro" id="IPR004090">
    <property type="entry name" value="Chemotax_Me-accpt_rcpt"/>
</dbReference>
<dbReference type="Pfam" id="PF00015">
    <property type="entry name" value="MCPsignal"/>
    <property type="match status" value="1"/>
</dbReference>
<evidence type="ECO:0000313" key="10">
    <source>
        <dbReference type="Proteomes" id="UP001500967"/>
    </source>
</evidence>
<dbReference type="PANTHER" id="PTHR32089:SF112">
    <property type="entry name" value="LYSOZYME-LIKE PROTEIN-RELATED"/>
    <property type="match status" value="1"/>
</dbReference>
<dbReference type="Proteomes" id="UP001500967">
    <property type="component" value="Unassembled WGS sequence"/>
</dbReference>
<feature type="transmembrane region" description="Helical" evidence="6">
    <location>
        <begin position="200"/>
        <end position="221"/>
    </location>
</feature>
<name>A0ABN0UHL8_9ACTN</name>